<dbReference type="AlphaFoldDB" id="A0A381YNN3"/>
<protein>
    <recommendedName>
        <fullName evidence="4">SAM-dependent methyltransferase</fullName>
    </recommendedName>
</protein>
<dbReference type="GO" id="GO:0008168">
    <property type="term" value="F:methyltransferase activity"/>
    <property type="evidence" value="ECO:0007669"/>
    <property type="project" value="InterPro"/>
</dbReference>
<evidence type="ECO:0000256" key="1">
    <source>
        <dbReference type="ARBA" id="ARBA00022723"/>
    </source>
</evidence>
<dbReference type="InterPro" id="IPR042086">
    <property type="entry name" value="MeTrfase_capping"/>
</dbReference>
<dbReference type="SUPFAM" id="SSF53335">
    <property type="entry name" value="S-adenosyl-L-methionine-dependent methyltransferases"/>
    <property type="match status" value="1"/>
</dbReference>
<dbReference type="Gene3D" id="3.40.50.150">
    <property type="entry name" value="Vaccinia Virus protein VP39"/>
    <property type="match status" value="1"/>
</dbReference>
<dbReference type="InterPro" id="IPR029063">
    <property type="entry name" value="SAM-dependent_MTases_sf"/>
</dbReference>
<evidence type="ECO:0000313" key="3">
    <source>
        <dbReference type="EMBL" id="SVA78615.1"/>
    </source>
</evidence>
<dbReference type="InterPro" id="IPR005299">
    <property type="entry name" value="MeTrfase_7"/>
</dbReference>
<dbReference type="PANTHER" id="PTHR31009">
    <property type="entry name" value="S-ADENOSYL-L-METHIONINE:CARBOXYL METHYLTRANSFERASE FAMILY PROTEIN"/>
    <property type="match status" value="1"/>
</dbReference>
<gene>
    <name evidence="3" type="ORF">METZ01_LOCUS131469</name>
</gene>
<dbReference type="GO" id="GO:0046872">
    <property type="term" value="F:metal ion binding"/>
    <property type="evidence" value="ECO:0007669"/>
    <property type="project" value="UniProtKB-KW"/>
</dbReference>
<accession>A0A381YNN3</accession>
<dbReference type="Gene3D" id="1.10.1200.270">
    <property type="entry name" value="Methyltransferase, alpha-helical capping domain"/>
    <property type="match status" value="1"/>
</dbReference>
<name>A0A381YNN3_9ZZZZ</name>
<organism evidence="3">
    <name type="scientific">marine metagenome</name>
    <dbReference type="NCBI Taxonomy" id="408172"/>
    <lineage>
        <taxon>unclassified sequences</taxon>
        <taxon>metagenomes</taxon>
        <taxon>ecological metagenomes</taxon>
    </lineage>
</organism>
<proteinExistence type="predicted"/>
<dbReference type="EMBL" id="UINC01018667">
    <property type="protein sequence ID" value="SVA78615.1"/>
    <property type="molecule type" value="Genomic_DNA"/>
</dbReference>
<keyword evidence="2" id="KW-0460">Magnesium</keyword>
<sequence length="380" mass="42194">MTTGSKRATTKTAQTLSMKGAGYYSQRTRGAKNVIDNAASMLSDAVHALPEPLDGQPVRIADFGAADGGTSKKAIRDTVAEIRSRFPDCQIQVTYTDLPSNDFSALFRNMLGVTEEPEHTYIDEFDDVFVHACGIGFHEQLFSDGSLDLGFSATAMHYLSEKPSEIDHHVHMVGAAGPILEAFTRQATKDWQNILLARARELRPGGRLVFMNFGKDESGRYLGNTGGISMFDTFNDLWAQMATEGLITQKEYINATFPQFYRTKEEFCAPLTDVSSPVYAAGLRLISAHTGVVGCPYRQAYEDSNNSMSAREFAISYIPTLRSWSETVFLSALNPDRPTEEKADLIDHYYQQYEDLVAHNPTGHAMDYVHCYLAIEKTPT</sequence>
<evidence type="ECO:0008006" key="4">
    <source>
        <dbReference type="Google" id="ProtNLM"/>
    </source>
</evidence>
<evidence type="ECO:0000256" key="2">
    <source>
        <dbReference type="ARBA" id="ARBA00022842"/>
    </source>
</evidence>
<reference evidence="3" key="1">
    <citation type="submission" date="2018-05" db="EMBL/GenBank/DDBJ databases">
        <authorList>
            <person name="Lanie J.A."/>
            <person name="Ng W.-L."/>
            <person name="Kazmierczak K.M."/>
            <person name="Andrzejewski T.M."/>
            <person name="Davidsen T.M."/>
            <person name="Wayne K.J."/>
            <person name="Tettelin H."/>
            <person name="Glass J.I."/>
            <person name="Rusch D."/>
            <person name="Podicherti R."/>
            <person name="Tsui H.-C.T."/>
            <person name="Winkler M.E."/>
        </authorList>
    </citation>
    <scope>NUCLEOTIDE SEQUENCE</scope>
</reference>
<keyword evidence="1" id="KW-0479">Metal-binding</keyword>
<dbReference type="Pfam" id="PF03492">
    <property type="entry name" value="Methyltransf_7"/>
    <property type="match status" value="1"/>
</dbReference>